<gene>
    <name evidence="3" type="ORF">K503DRAFT_799637</name>
</gene>
<dbReference type="PANTHER" id="PTHR44329">
    <property type="entry name" value="SERINE/THREONINE-PROTEIN KINASE TNNI3K-RELATED"/>
    <property type="match status" value="1"/>
</dbReference>
<sequence>MRKILHRRPPSVGVSTIASQENSNSNLNGSTERTDTLPDLTGQLSRTSEYATSFGGLSDIWRCTLKRNGSVVDVAVKSIRGQVVDEEEAKKKSRRLLRELKVWSRLRHDNIVPLYGTASGFGPFVALVCPWYKNGSLSSYLESVGEALSMIDRFRLLGDVSAGLQYLHSCSIVHGDLTGSNVLISSDGRAHLCDFGLSVIVAGFIATSYFTSAFSGTVRWIAPELLAVPEEGSNIIPTTHSDIYSFGCIIFQVLTCKPPYSEYKRDAQVVVAISRGTKPSRPMFPVIIDQHWEFILNCWSVKDCRPSAQQVDAYITEQLHLLQHDSTPSD</sequence>
<dbReference type="InterPro" id="IPR011009">
    <property type="entry name" value="Kinase-like_dom_sf"/>
</dbReference>
<dbReference type="PROSITE" id="PS00109">
    <property type="entry name" value="PROTEIN_KINASE_TYR"/>
    <property type="match status" value="1"/>
</dbReference>
<keyword evidence="3" id="KW-0808">Transferase</keyword>
<dbReference type="InParanoid" id="A0A1B7N3M7"/>
<dbReference type="InterPro" id="IPR051681">
    <property type="entry name" value="Ser/Thr_Kinases-Pseudokinases"/>
</dbReference>
<dbReference type="SUPFAM" id="SSF56112">
    <property type="entry name" value="Protein kinase-like (PK-like)"/>
    <property type="match status" value="1"/>
</dbReference>
<reference evidence="3 4" key="1">
    <citation type="submission" date="2016-06" db="EMBL/GenBank/DDBJ databases">
        <title>Comparative genomics of the ectomycorrhizal sister species Rhizopogon vinicolor and Rhizopogon vesiculosus (Basidiomycota: Boletales) reveals a divergence of the mating type B locus.</title>
        <authorList>
            <consortium name="DOE Joint Genome Institute"/>
            <person name="Mujic A.B."/>
            <person name="Kuo A."/>
            <person name="Tritt A."/>
            <person name="Lipzen A."/>
            <person name="Chen C."/>
            <person name="Johnson J."/>
            <person name="Sharma A."/>
            <person name="Barry K."/>
            <person name="Grigoriev I.V."/>
            <person name="Spatafora J.W."/>
        </authorList>
    </citation>
    <scope>NUCLEOTIDE SEQUENCE [LARGE SCALE GENOMIC DNA]</scope>
    <source>
        <strain evidence="3 4">AM-OR11-026</strain>
    </source>
</reference>
<organism evidence="3 4">
    <name type="scientific">Rhizopogon vinicolor AM-OR11-026</name>
    <dbReference type="NCBI Taxonomy" id="1314800"/>
    <lineage>
        <taxon>Eukaryota</taxon>
        <taxon>Fungi</taxon>
        <taxon>Dikarya</taxon>
        <taxon>Basidiomycota</taxon>
        <taxon>Agaricomycotina</taxon>
        <taxon>Agaricomycetes</taxon>
        <taxon>Agaricomycetidae</taxon>
        <taxon>Boletales</taxon>
        <taxon>Suillineae</taxon>
        <taxon>Rhizopogonaceae</taxon>
        <taxon>Rhizopogon</taxon>
    </lineage>
</organism>
<feature type="compositionally biased region" description="Polar residues" evidence="1">
    <location>
        <begin position="13"/>
        <end position="31"/>
    </location>
</feature>
<dbReference type="OrthoDB" id="346907at2759"/>
<dbReference type="GO" id="GO:0004674">
    <property type="term" value="F:protein serine/threonine kinase activity"/>
    <property type="evidence" value="ECO:0007669"/>
    <property type="project" value="TreeGrafter"/>
</dbReference>
<dbReference type="InterPro" id="IPR001245">
    <property type="entry name" value="Ser-Thr/Tyr_kinase_cat_dom"/>
</dbReference>
<dbReference type="Gene3D" id="1.10.510.10">
    <property type="entry name" value="Transferase(Phosphotransferase) domain 1"/>
    <property type="match status" value="1"/>
</dbReference>
<dbReference type="STRING" id="1314800.A0A1B7N3M7"/>
<evidence type="ECO:0000259" key="2">
    <source>
        <dbReference type="PROSITE" id="PS50011"/>
    </source>
</evidence>
<keyword evidence="4" id="KW-1185">Reference proteome</keyword>
<evidence type="ECO:0000313" key="3">
    <source>
        <dbReference type="EMBL" id="OAX39449.1"/>
    </source>
</evidence>
<dbReference type="EMBL" id="KV448249">
    <property type="protein sequence ID" value="OAX39449.1"/>
    <property type="molecule type" value="Genomic_DNA"/>
</dbReference>
<protein>
    <submittedName>
        <fullName evidence="3">Kinase-like protein</fullName>
    </submittedName>
</protein>
<dbReference type="GO" id="GO:0005524">
    <property type="term" value="F:ATP binding"/>
    <property type="evidence" value="ECO:0007669"/>
    <property type="project" value="InterPro"/>
</dbReference>
<proteinExistence type="predicted"/>
<evidence type="ECO:0000256" key="1">
    <source>
        <dbReference type="SAM" id="MobiDB-lite"/>
    </source>
</evidence>
<dbReference type="InterPro" id="IPR008266">
    <property type="entry name" value="Tyr_kinase_AS"/>
</dbReference>
<dbReference type="Pfam" id="PF07714">
    <property type="entry name" value="PK_Tyr_Ser-Thr"/>
    <property type="match status" value="1"/>
</dbReference>
<keyword evidence="3" id="KW-0418">Kinase</keyword>
<dbReference type="Proteomes" id="UP000092154">
    <property type="component" value="Unassembled WGS sequence"/>
</dbReference>
<dbReference type="PROSITE" id="PS50011">
    <property type="entry name" value="PROTEIN_KINASE_DOM"/>
    <property type="match status" value="1"/>
</dbReference>
<feature type="domain" description="Protein kinase" evidence="2">
    <location>
        <begin position="46"/>
        <end position="315"/>
    </location>
</feature>
<accession>A0A1B7N3M7</accession>
<dbReference type="AlphaFoldDB" id="A0A1B7N3M7"/>
<name>A0A1B7N3M7_9AGAM</name>
<dbReference type="PANTHER" id="PTHR44329:SF214">
    <property type="entry name" value="PROTEIN KINASE DOMAIN-CONTAINING PROTEIN"/>
    <property type="match status" value="1"/>
</dbReference>
<feature type="region of interest" description="Disordered" evidence="1">
    <location>
        <begin position="1"/>
        <end position="40"/>
    </location>
</feature>
<dbReference type="InterPro" id="IPR000719">
    <property type="entry name" value="Prot_kinase_dom"/>
</dbReference>
<evidence type="ECO:0000313" key="4">
    <source>
        <dbReference type="Proteomes" id="UP000092154"/>
    </source>
</evidence>